<dbReference type="EMBL" id="CAJNOR010001339">
    <property type="protein sequence ID" value="CAF1124760.1"/>
    <property type="molecule type" value="Genomic_DNA"/>
</dbReference>
<feature type="chain" id="PRO_5032977856" description="RING-type domain-containing protein" evidence="5">
    <location>
        <begin position="21"/>
        <end position="605"/>
    </location>
</feature>
<protein>
    <recommendedName>
        <fullName evidence="6">RING-type domain-containing protein</fullName>
    </recommendedName>
</protein>
<dbReference type="SUPFAM" id="SSF57850">
    <property type="entry name" value="RING/U-box"/>
    <property type="match status" value="2"/>
</dbReference>
<keyword evidence="1 3" id="KW-0863">Zinc-finger</keyword>
<dbReference type="InterPro" id="IPR013083">
    <property type="entry name" value="Znf_RING/FYVE/PHD"/>
</dbReference>
<keyword evidence="4" id="KW-0472">Membrane</keyword>
<keyword evidence="4" id="KW-1133">Transmembrane helix</keyword>
<sequence>MCKIIPTILLIAVAIWNANAIFHTDCSRDDVTFETKLVNSSFVVYGKPTAKTLYNDSDSMFFGTFRVDCILKGEPIDNIIHIMRAGHVKGKKYCQDLSVGRDYVVAFLERDPFQVNETNTFIPTDFADMPVEGNTTYELLADTCTLKRIIPIGLKASVDDVCPKVSSNSKCVPKVIVDATTVHTGTGAIIIPGQLHNVTDVIRSKSGSVQVDVDGNTAMRTRNINILLVFMAIWVNLVIDEYLVAIIYLIIPKQKNMHLEINELPCQTQLDTQDLTCPICMSIAGDPRVTSCCHRVFCAKDADPNQYQNGCPLCREKDFHFERSPKHKELLEQLTIKCVCSEYIAHGDYENHLNRCLNTRFTCPHTACREKNSLTEYNSQELVSHLGRYHCDEVPVLGTTYIKKSSVESYRKASNKYDDLVKTLYSVIYPKMINIQLKNLSSNQQNAAIFKCPQGHTLIEADHTKRKRRNGVVYTSNGFSCDVCRRVFASGSSWHCSCTNGGYDKCIDCVVFDLYNLDDPVLKLASTDRVEQQERARQRSLRESARVSRELSQALTEHVSDDDIDDDDDDQVNYELLGSRLALPLLLARQRATESGNHETNHEEN</sequence>
<name>A0A814QVC8_ADIRI</name>
<proteinExistence type="predicted"/>
<evidence type="ECO:0000256" key="3">
    <source>
        <dbReference type="PROSITE-ProRule" id="PRU00175"/>
    </source>
</evidence>
<evidence type="ECO:0000313" key="7">
    <source>
        <dbReference type="EMBL" id="CAF1124760.1"/>
    </source>
</evidence>
<dbReference type="GO" id="GO:0008270">
    <property type="term" value="F:zinc ion binding"/>
    <property type="evidence" value="ECO:0007669"/>
    <property type="project" value="UniProtKB-KW"/>
</dbReference>
<evidence type="ECO:0000256" key="5">
    <source>
        <dbReference type="SAM" id="SignalP"/>
    </source>
</evidence>
<organism evidence="7 8">
    <name type="scientific">Adineta ricciae</name>
    <name type="common">Rotifer</name>
    <dbReference type="NCBI Taxonomy" id="249248"/>
    <lineage>
        <taxon>Eukaryota</taxon>
        <taxon>Metazoa</taxon>
        <taxon>Spiralia</taxon>
        <taxon>Gnathifera</taxon>
        <taxon>Rotifera</taxon>
        <taxon>Eurotatoria</taxon>
        <taxon>Bdelloidea</taxon>
        <taxon>Adinetida</taxon>
        <taxon>Adinetidae</taxon>
        <taxon>Adineta</taxon>
    </lineage>
</organism>
<reference evidence="7" key="1">
    <citation type="submission" date="2021-02" db="EMBL/GenBank/DDBJ databases">
        <authorList>
            <person name="Nowell W R."/>
        </authorList>
    </citation>
    <scope>NUCLEOTIDE SEQUENCE</scope>
</reference>
<evidence type="ECO:0000259" key="6">
    <source>
        <dbReference type="PROSITE" id="PS50089"/>
    </source>
</evidence>
<dbReference type="Proteomes" id="UP000663828">
    <property type="component" value="Unassembled WGS sequence"/>
</dbReference>
<keyword evidence="2" id="KW-0862">Zinc</keyword>
<evidence type="ECO:0000313" key="8">
    <source>
        <dbReference type="Proteomes" id="UP000663828"/>
    </source>
</evidence>
<feature type="signal peptide" evidence="5">
    <location>
        <begin position="1"/>
        <end position="20"/>
    </location>
</feature>
<comment type="caution">
    <text evidence="7">The sequence shown here is derived from an EMBL/GenBank/DDBJ whole genome shotgun (WGS) entry which is preliminary data.</text>
</comment>
<feature type="domain" description="RING-type" evidence="6">
    <location>
        <begin position="277"/>
        <end position="315"/>
    </location>
</feature>
<accession>A0A814QVC8</accession>
<dbReference type="AlphaFoldDB" id="A0A814QVC8"/>
<dbReference type="PROSITE" id="PS50089">
    <property type="entry name" value="ZF_RING_2"/>
    <property type="match status" value="1"/>
</dbReference>
<feature type="transmembrane region" description="Helical" evidence="4">
    <location>
        <begin position="226"/>
        <end position="251"/>
    </location>
</feature>
<evidence type="ECO:0000256" key="4">
    <source>
        <dbReference type="SAM" id="Phobius"/>
    </source>
</evidence>
<gene>
    <name evidence="7" type="ORF">XAT740_LOCUS19577</name>
</gene>
<keyword evidence="8" id="KW-1185">Reference proteome</keyword>
<keyword evidence="1 3" id="KW-0479">Metal-binding</keyword>
<keyword evidence="5" id="KW-0732">Signal</keyword>
<evidence type="ECO:0000256" key="1">
    <source>
        <dbReference type="ARBA" id="ARBA00022771"/>
    </source>
</evidence>
<keyword evidence="4" id="KW-0812">Transmembrane</keyword>
<dbReference type="InterPro" id="IPR001841">
    <property type="entry name" value="Znf_RING"/>
</dbReference>
<evidence type="ECO:0000256" key="2">
    <source>
        <dbReference type="ARBA" id="ARBA00022833"/>
    </source>
</evidence>
<dbReference type="Gene3D" id="3.30.40.10">
    <property type="entry name" value="Zinc/RING finger domain, C3HC4 (zinc finger)"/>
    <property type="match status" value="1"/>
</dbReference>